<protein>
    <submittedName>
        <fullName evidence="2">Uncharacterized protein</fullName>
    </submittedName>
</protein>
<sequence length="188" mass="21722">MYSTFYNTLFWGFILVIIDIRIGGFSILPDFIGFILIYNALVTLARQHEAYDKAKPFALFLIFLSLPHIYETPGQNLLANPLTGQSLPMLLWDQIYLLLLLILLYYIYRAVSGLAKERGQEDLANYSISVWQFYLVLTGILLASTPFMLTLLIDKAGFYLIIIILQFVSFVFFIHLIHRARLELSLQE</sequence>
<name>A0A424YCR6_9FIRM</name>
<dbReference type="AlphaFoldDB" id="A0A424YCR6"/>
<evidence type="ECO:0000313" key="3">
    <source>
        <dbReference type="Proteomes" id="UP000285138"/>
    </source>
</evidence>
<feature type="transmembrane region" description="Helical" evidence="1">
    <location>
        <begin position="129"/>
        <end position="152"/>
    </location>
</feature>
<evidence type="ECO:0000313" key="2">
    <source>
        <dbReference type="EMBL" id="RQD75089.1"/>
    </source>
</evidence>
<reference evidence="2 3" key="1">
    <citation type="submission" date="2018-08" db="EMBL/GenBank/DDBJ databases">
        <title>The metabolism and importance of syntrophic acetate oxidation coupled to methane or sulfide production in haloalkaline environments.</title>
        <authorList>
            <person name="Timmers P.H.A."/>
            <person name="Vavourakis C.D."/>
            <person name="Sorokin D.Y."/>
            <person name="Sinninghe Damste J.S."/>
            <person name="Muyzer G."/>
            <person name="Stams A.J.M."/>
            <person name="Plugge C.M."/>
        </authorList>
    </citation>
    <scope>NUCLEOTIDE SEQUENCE [LARGE SCALE GENOMIC DNA]</scope>
    <source>
        <strain evidence="2">MSAO_Bac1</strain>
    </source>
</reference>
<proteinExistence type="predicted"/>
<keyword evidence="1" id="KW-0472">Membrane</keyword>
<feature type="transmembrane region" description="Helical" evidence="1">
    <location>
        <begin position="54"/>
        <end position="70"/>
    </location>
</feature>
<dbReference type="Proteomes" id="UP000285138">
    <property type="component" value="Unassembled WGS sequence"/>
</dbReference>
<feature type="transmembrane region" description="Helical" evidence="1">
    <location>
        <begin position="158"/>
        <end position="177"/>
    </location>
</feature>
<evidence type="ECO:0000256" key="1">
    <source>
        <dbReference type="SAM" id="Phobius"/>
    </source>
</evidence>
<keyword evidence="1" id="KW-1133">Transmembrane helix</keyword>
<dbReference type="EMBL" id="QZAA01000170">
    <property type="protein sequence ID" value="RQD75089.1"/>
    <property type="molecule type" value="Genomic_DNA"/>
</dbReference>
<feature type="transmembrane region" description="Helical" evidence="1">
    <location>
        <begin position="12"/>
        <end position="42"/>
    </location>
</feature>
<gene>
    <name evidence="2" type="ORF">D5R97_06710</name>
</gene>
<organism evidence="2 3">
    <name type="scientific">Candidatus Syntrophonatronum acetioxidans</name>
    <dbReference type="NCBI Taxonomy" id="1795816"/>
    <lineage>
        <taxon>Bacteria</taxon>
        <taxon>Bacillati</taxon>
        <taxon>Bacillota</taxon>
        <taxon>Clostridia</taxon>
        <taxon>Eubacteriales</taxon>
        <taxon>Syntrophomonadaceae</taxon>
        <taxon>Candidatus Syntrophonatronum</taxon>
    </lineage>
</organism>
<feature type="transmembrane region" description="Helical" evidence="1">
    <location>
        <begin position="90"/>
        <end position="108"/>
    </location>
</feature>
<keyword evidence="1" id="KW-0812">Transmembrane</keyword>
<accession>A0A424YCR6</accession>
<comment type="caution">
    <text evidence="2">The sequence shown here is derived from an EMBL/GenBank/DDBJ whole genome shotgun (WGS) entry which is preliminary data.</text>
</comment>